<gene>
    <name evidence="7" type="ORF">WJX74_007933</name>
</gene>
<evidence type="ECO:0000256" key="5">
    <source>
        <dbReference type="ARBA" id="ARBA00022898"/>
    </source>
</evidence>
<dbReference type="Gene3D" id="3.40.640.10">
    <property type="entry name" value="Type I PLP-dependent aspartate aminotransferase-like (Major domain)"/>
    <property type="match status" value="1"/>
</dbReference>
<comment type="cofactor">
    <cofactor evidence="1">
        <name>pyridoxal 5'-phosphate</name>
        <dbReference type="ChEBI" id="CHEBI:597326"/>
    </cofactor>
</comment>
<dbReference type="Pfam" id="PF00202">
    <property type="entry name" value="Aminotran_3"/>
    <property type="match status" value="1"/>
</dbReference>
<evidence type="ECO:0008006" key="9">
    <source>
        <dbReference type="Google" id="ProtNLM"/>
    </source>
</evidence>
<dbReference type="GO" id="GO:0008483">
    <property type="term" value="F:transaminase activity"/>
    <property type="evidence" value="ECO:0007669"/>
    <property type="project" value="UniProtKB-KW"/>
</dbReference>
<dbReference type="PANTHER" id="PTHR11986:SF79">
    <property type="entry name" value="ACETYLORNITHINE AMINOTRANSFERASE, MITOCHONDRIAL"/>
    <property type="match status" value="1"/>
</dbReference>
<dbReference type="GO" id="GO:0042802">
    <property type="term" value="F:identical protein binding"/>
    <property type="evidence" value="ECO:0007669"/>
    <property type="project" value="TreeGrafter"/>
</dbReference>
<dbReference type="PANTHER" id="PTHR11986">
    <property type="entry name" value="AMINOTRANSFERASE CLASS III"/>
    <property type="match status" value="1"/>
</dbReference>
<proteinExistence type="inferred from homology"/>
<dbReference type="FunFam" id="3.40.640.10:FF:000013">
    <property type="entry name" value="4-aminobutyrate aminotransferase"/>
    <property type="match status" value="1"/>
</dbReference>
<evidence type="ECO:0000313" key="8">
    <source>
        <dbReference type="Proteomes" id="UP001438707"/>
    </source>
</evidence>
<dbReference type="GO" id="GO:0030170">
    <property type="term" value="F:pyridoxal phosphate binding"/>
    <property type="evidence" value="ECO:0007669"/>
    <property type="project" value="InterPro"/>
</dbReference>
<dbReference type="Proteomes" id="UP001438707">
    <property type="component" value="Unassembled WGS sequence"/>
</dbReference>
<dbReference type="InterPro" id="IPR050103">
    <property type="entry name" value="Class-III_PLP-dep_AT"/>
</dbReference>
<organism evidence="7 8">
    <name type="scientific">Apatococcus lobatus</name>
    <dbReference type="NCBI Taxonomy" id="904363"/>
    <lineage>
        <taxon>Eukaryota</taxon>
        <taxon>Viridiplantae</taxon>
        <taxon>Chlorophyta</taxon>
        <taxon>core chlorophytes</taxon>
        <taxon>Trebouxiophyceae</taxon>
        <taxon>Chlorellales</taxon>
        <taxon>Chlorellaceae</taxon>
        <taxon>Apatococcus</taxon>
    </lineage>
</organism>
<dbReference type="InterPro" id="IPR015422">
    <property type="entry name" value="PyrdxlP-dep_Trfase_small"/>
</dbReference>
<dbReference type="InterPro" id="IPR005814">
    <property type="entry name" value="Aminotrans_3"/>
</dbReference>
<evidence type="ECO:0000256" key="1">
    <source>
        <dbReference type="ARBA" id="ARBA00001933"/>
    </source>
</evidence>
<evidence type="ECO:0000256" key="3">
    <source>
        <dbReference type="ARBA" id="ARBA00022576"/>
    </source>
</evidence>
<keyword evidence="3" id="KW-0032">Aminotransferase</keyword>
<comment type="caution">
    <text evidence="7">The sequence shown here is derived from an EMBL/GenBank/DDBJ whole genome shotgun (WGS) entry which is preliminary data.</text>
</comment>
<evidence type="ECO:0000256" key="6">
    <source>
        <dbReference type="RuleBase" id="RU003560"/>
    </source>
</evidence>
<sequence>MSLANALRSGSKDVVGKVADHLSPAVAKFAVCLQPVIADRAEGSYVWTTDGQKHLDMSGGIGVTSTGHCHPRVVKAIQEQAAKFIHAQQNVFTASVPQVALLDKLRDICPEQLTRFFFCNSGSEAVENAIKIARGHTKKQNIIAFENGFHGRTMGAMALTTSKTYYRANFGPLMPGVFIAPYPYCLHCKARQASPSGNDWYTVEPCMPGFRMNYNDRQCCNGPLEAVKWMLTQQSAPSETAAMIIEPILGEGGFLTPPPSYLRGLRELCTQHNILLIIDEVQSGVGRTGKWWGHEHMDGVDADIMTFAKGIGSGFPMAGVATREDTFDGIAAGQLGGTYGGSVLGAAAACATLDVIREEGLLENANERGAQLVKGLMQLQQQFPIIDVRGRGLMVAIEFGGTDGSLSAKYGTAAAITKAAVKRNMLLLSAGARETIRFLPALNVKAEEIDQALNILADCLEEVFGSEAQPATAVA</sequence>
<dbReference type="PIRSF" id="PIRSF000521">
    <property type="entry name" value="Transaminase_4ab_Lys_Orn"/>
    <property type="match status" value="1"/>
</dbReference>
<keyword evidence="4" id="KW-0808">Transferase</keyword>
<accession>A0AAW1RZ38</accession>
<evidence type="ECO:0000256" key="4">
    <source>
        <dbReference type="ARBA" id="ARBA00022679"/>
    </source>
</evidence>
<dbReference type="InterPro" id="IPR049704">
    <property type="entry name" value="Aminotrans_3_PPA_site"/>
</dbReference>
<dbReference type="CDD" id="cd00610">
    <property type="entry name" value="OAT_like"/>
    <property type="match status" value="1"/>
</dbReference>
<reference evidence="7 8" key="1">
    <citation type="journal article" date="2024" name="Nat. Commun.">
        <title>Phylogenomics reveals the evolutionary origins of lichenization in chlorophyte algae.</title>
        <authorList>
            <person name="Puginier C."/>
            <person name="Libourel C."/>
            <person name="Otte J."/>
            <person name="Skaloud P."/>
            <person name="Haon M."/>
            <person name="Grisel S."/>
            <person name="Petersen M."/>
            <person name="Berrin J.G."/>
            <person name="Delaux P.M."/>
            <person name="Dal Grande F."/>
            <person name="Keller J."/>
        </authorList>
    </citation>
    <scope>NUCLEOTIDE SEQUENCE [LARGE SCALE GENOMIC DNA]</scope>
    <source>
        <strain evidence="7 8">SAG 2145</strain>
    </source>
</reference>
<dbReference type="SUPFAM" id="SSF53383">
    <property type="entry name" value="PLP-dependent transferases"/>
    <property type="match status" value="1"/>
</dbReference>
<dbReference type="Gene3D" id="3.90.1150.10">
    <property type="entry name" value="Aspartate Aminotransferase, domain 1"/>
    <property type="match status" value="1"/>
</dbReference>
<name>A0AAW1RZ38_9CHLO</name>
<dbReference type="EMBL" id="JALJOS010000005">
    <property type="protein sequence ID" value="KAK9839020.1"/>
    <property type="molecule type" value="Genomic_DNA"/>
</dbReference>
<dbReference type="InterPro" id="IPR015421">
    <property type="entry name" value="PyrdxlP-dep_Trfase_major"/>
</dbReference>
<keyword evidence="8" id="KW-1185">Reference proteome</keyword>
<evidence type="ECO:0000313" key="7">
    <source>
        <dbReference type="EMBL" id="KAK9839020.1"/>
    </source>
</evidence>
<protein>
    <recommendedName>
        <fullName evidence="9">4-aminobutyrate aminotransferase</fullName>
    </recommendedName>
</protein>
<dbReference type="PROSITE" id="PS00600">
    <property type="entry name" value="AA_TRANSFER_CLASS_3"/>
    <property type="match status" value="1"/>
</dbReference>
<dbReference type="InterPro" id="IPR015424">
    <property type="entry name" value="PyrdxlP-dep_Trfase"/>
</dbReference>
<comment type="similarity">
    <text evidence="2 6">Belongs to the class-III pyridoxal-phosphate-dependent aminotransferase family.</text>
</comment>
<keyword evidence="5 6" id="KW-0663">Pyridoxal phosphate</keyword>
<evidence type="ECO:0000256" key="2">
    <source>
        <dbReference type="ARBA" id="ARBA00008954"/>
    </source>
</evidence>
<dbReference type="AlphaFoldDB" id="A0AAW1RZ38"/>